<keyword evidence="4 6" id="KW-1133">Transmembrane helix</keyword>
<accession>A0A4R4TNH8</accession>
<feature type="transmembrane region" description="Helical" evidence="6">
    <location>
        <begin position="28"/>
        <end position="49"/>
    </location>
</feature>
<keyword evidence="5 6" id="KW-0472">Membrane</keyword>
<evidence type="ECO:0000256" key="2">
    <source>
        <dbReference type="ARBA" id="ARBA00022475"/>
    </source>
</evidence>
<feature type="domain" description="Type II secretion system protein GspF" evidence="7">
    <location>
        <begin position="147"/>
        <end position="267"/>
    </location>
</feature>
<dbReference type="AlphaFoldDB" id="A0A4R4TNH8"/>
<dbReference type="GO" id="GO:0005886">
    <property type="term" value="C:plasma membrane"/>
    <property type="evidence" value="ECO:0007669"/>
    <property type="project" value="UniProtKB-SubCell"/>
</dbReference>
<evidence type="ECO:0000313" key="8">
    <source>
        <dbReference type="EMBL" id="TDC79420.1"/>
    </source>
</evidence>
<evidence type="ECO:0000313" key="9">
    <source>
        <dbReference type="Proteomes" id="UP000295345"/>
    </source>
</evidence>
<evidence type="ECO:0000256" key="3">
    <source>
        <dbReference type="ARBA" id="ARBA00022692"/>
    </source>
</evidence>
<evidence type="ECO:0000256" key="5">
    <source>
        <dbReference type="ARBA" id="ARBA00023136"/>
    </source>
</evidence>
<dbReference type="Proteomes" id="UP000295345">
    <property type="component" value="Unassembled WGS sequence"/>
</dbReference>
<protein>
    <recommendedName>
        <fullName evidence="7">Type II secretion system protein GspF domain-containing protein</fullName>
    </recommendedName>
</protein>
<keyword evidence="9" id="KW-1185">Reference proteome</keyword>
<dbReference type="PANTHER" id="PTHR35007:SF4">
    <property type="entry name" value="CONSERVED TRANSMEMBRANE PROTEIN-RELATED"/>
    <property type="match status" value="1"/>
</dbReference>
<evidence type="ECO:0000256" key="1">
    <source>
        <dbReference type="ARBA" id="ARBA00004651"/>
    </source>
</evidence>
<organism evidence="8 9">
    <name type="scientific">Streptomyces hainanensis</name>
    <dbReference type="NCBI Taxonomy" id="402648"/>
    <lineage>
        <taxon>Bacteria</taxon>
        <taxon>Bacillati</taxon>
        <taxon>Actinomycetota</taxon>
        <taxon>Actinomycetes</taxon>
        <taxon>Kitasatosporales</taxon>
        <taxon>Streptomycetaceae</taxon>
        <taxon>Streptomyces</taxon>
    </lineage>
</organism>
<feature type="transmembrane region" description="Helical" evidence="6">
    <location>
        <begin position="286"/>
        <end position="308"/>
    </location>
</feature>
<keyword evidence="3 6" id="KW-0812">Transmembrane</keyword>
<dbReference type="PANTHER" id="PTHR35007">
    <property type="entry name" value="INTEGRAL MEMBRANE PROTEIN-RELATED"/>
    <property type="match status" value="1"/>
</dbReference>
<comment type="caution">
    <text evidence="8">The sequence shown here is derived from an EMBL/GenBank/DDBJ whole genome shotgun (WGS) entry which is preliminary data.</text>
</comment>
<evidence type="ECO:0000256" key="4">
    <source>
        <dbReference type="ARBA" id="ARBA00022989"/>
    </source>
</evidence>
<reference evidence="8 9" key="1">
    <citation type="submission" date="2019-03" db="EMBL/GenBank/DDBJ databases">
        <title>Draft genome sequences of novel Actinobacteria.</title>
        <authorList>
            <person name="Sahin N."/>
            <person name="Ay H."/>
            <person name="Saygin H."/>
        </authorList>
    </citation>
    <scope>NUCLEOTIDE SEQUENCE [LARGE SCALE GENOMIC DNA]</scope>
    <source>
        <strain evidence="8 9">DSM 41900</strain>
    </source>
</reference>
<keyword evidence="2" id="KW-1003">Cell membrane</keyword>
<sequence length="316" mass="32002">MEPGGLPARPRLGSARRALRQGRGCRLVSAQLVGFAAALCAGAGAWLLVDGPGRRCRARLVAVGGAGPPEPRRVPWPARLSVPRPVGPGERRVVLWCLAGGLLLGVWGSSWLPPVASLLLAPLAVRWWRGVVERREADLRRAAVIAFCASLAGELRAGRQPGGAVLAAGVAGLGEPGARVLAAARYGGDVSAALCAAAAQPGAAGLRGVAACWEVAVAGGASLATGLERVAEALRAEGDQEDDLRAQLAGPRTSALALAVLPLLGLLLGSAMGVEPLEILLGSPLGHGLLLAGVVCEWAGVAWCRALVRAAERGGA</sequence>
<feature type="transmembrane region" description="Helical" evidence="6">
    <location>
        <begin position="255"/>
        <end position="274"/>
    </location>
</feature>
<gene>
    <name evidence="8" type="ORF">E1283_02820</name>
</gene>
<dbReference type="EMBL" id="SMKI01000017">
    <property type="protein sequence ID" value="TDC79420.1"/>
    <property type="molecule type" value="Genomic_DNA"/>
</dbReference>
<name>A0A4R4TNH8_9ACTN</name>
<dbReference type="OrthoDB" id="4337966at2"/>
<evidence type="ECO:0000259" key="7">
    <source>
        <dbReference type="Pfam" id="PF00482"/>
    </source>
</evidence>
<proteinExistence type="predicted"/>
<dbReference type="Pfam" id="PF00482">
    <property type="entry name" value="T2SSF"/>
    <property type="match status" value="1"/>
</dbReference>
<evidence type="ECO:0000256" key="6">
    <source>
        <dbReference type="SAM" id="Phobius"/>
    </source>
</evidence>
<dbReference type="InterPro" id="IPR018076">
    <property type="entry name" value="T2SS_GspF_dom"/>
</dbReference>
<comment type="subcellular location">
    <subcellularLocation>
        <location evidence="1">Cell membrane</location>
        <topology evidence="1">Multi-pass membrane protein</topology>
    </subcellularLocation>
</comment>